<dbReference type="CDD" id="cd02440">
    <property type="entry name" value="AdoMet_MTases"/>
    <property type="match status" value="1"/>
</dbReference>
<gene>
    <name evidence="2" type="ORF">XD93_1032</name>
</gene>
<dbReference type="EMBL" id="LGGO01000183">
    <property type="protein sequence ID" value="KUK76239.1"/>
    <property type="molecule type" value="Genomic_DNA"/>
</dbReference>
<dbReference type="AlphaFoldDB" id="A0A117LZR7"/>
<accession>A0A117LZR7</accession>
<dbReference type="Proteomes" id="UP000053904">
    <property type="component" value="Unassembled WGS sequence"/>
</dbReference>
<evidence type="ECO:0000259" key="1">
    <source>
        <dbReference type="Pfam" id="PF08241"/>
    </source>
</evidence>
<dbReference type="Gene3D" id="3.40.50.150">
    <property type="entry name" value="Vaccinia Virus protein VP39"/>
    <property type="match status" value="1"/>
</dbReference>
<comment type="caution">
    <text evidence="2">The sequence shown here is derived from an EMBL/GenBank/DDBJ whole genome shotgun (WGS) entry which is preliminary data.</text>
</comment>
<organism evidence="2 3">
    <name type="scientific">candidate division WS6 bacterium 34_10</name>
    <dbReference type="NCBI Taxonomy" id="1641389"/>
    <lineage>
        <taxon>Bacteria</taxon>
        <taxon>Candidatus Dojkabacteria</taxon>
    </lineage>
</organism>
<dbReference type="InterPro" id="IPR013216">
    <property type="entry name" value="Methyltransf_11"/>
</dbReference>
<dbReference type="Pfam" id="PF08241">
    <property type="entry name" value="Methyltransf_11"/>
    <property type="match status" value="1"/>
</dbReference>
<evidence type="ECO:0000313" key="2">
    <source>
        <dbReference type="EMBL" id="KUK76239.1"/>
    </source>
</evidence>
<dbReference type="SUPFAM" id="SSF53335">
    <property type="entry name" value="S-adenosyl-L-methionine-dependent methyltransferases"/>
    <property type="match status" value="1"/>
</dbReference>
<protein>
    <recommendedName>
        <fullName evidence="1">Methyltransferase type 11 domain-containing protein</fullName>
    </recommendedName>
</protein>
<name>A0A117LZR7_9BACT</name>
<dbReference type="GO" id="GO:0008757">
    <property type="term" value="F:S-adenosylmethionine-dependent methyltransferase activity"/>
    <property type="evidence" value="ECO:0007669"/>
    <property type="project" value="InterPro"/>
</dbReference>
<sequence>MVETERNMATSRGLEKYADILGFPSPEDLKSELEGKQVLDAGSGEGNLKKELGDEYKITNLDVRHIPDSNSVQSMAEFMPFKDESFDTILCNHSLFFYAQENEKMTLEESINKQAKETYRVLKDGGKMYIVLFPLDSDFASPVTEDSKFYTYTTFKRNELIKSQPLKVLKNVGFNIDKSEKFTHTTEKGDVVLARVVLGKSKLNTN</sequence>
<dbReference type="InterPro" id="IPR029063">
    <property type="entry name" value="SAM-dependent_MTases_sf"/>
</dbReference>
<proteinExistence type="predicted"/>
<reference evidence="3" key="1">
    <citation type="journal article" date="2015" name="MBio">
        <title>Genome-Resolved Metagenomic Analysis Reveals Roles for Candidate Phyla and Other Microbial Community Members in Biogeochemical Transformations in Oil Reservoirs.</title>
        <authorList>
            <person name="Hu P."/>
            <person name="Tom L."/>
            <person name="Singh A."/>
            <person name="Thomas B.C."/>
            <person name="Baker B.J."/>
            <person name="Piceno Y.M."/>
            <person name="Andersen G.L."/>
            <person name="Banfield J.F."/>
        </authorList>
    </citation>
    <scope>NUCLEOTIDE SEQUENCE [LARGE SCALE GENOMIC DNA]</scope>
</reference>
<evidence type="ECO:0000313" key="3">
    <source>
        <dbReference type="Proteomes" id="UP000053904"/>
    </source>
</evidence>
<feature type="domain" description="Methyltransferase type 11" evidence="1">
    <location>
        <begin position="39"/>
        <end position="130"/>
    </location>
</feature>